<gene>
    <name evidence="1" type="ORF">Vadar_000660</name>
</gene>
<sequence>MWNQRGNANGNHRGNANGNVNDNSGDQRRDEAVLVAIDKDKSSQYALKWAIDNLLSKGQTVTLIHVKQRPASIPTPMGSHVAVSDVNDGVAKAFEAQVDNQAKELFLPFCAFCTRKDIKCKEIILEDPDVSKVICDFVKANLIEALVVGACSRNGFVKRFKATDVPTNLSKGAPEFCSVYVISKGKIQSVRSATAPPPNPLPRPLPNQSNPVIPTPVDARPLQTNSARAAERTPFAPRNLTDNMSWSSSHNQDEVEAEMRRLKQVLKQTMEMYSIACKEALTAKQKVLTQERAQADNGPVFKCFLDHTPVAVKVLRPDAAQGRSQFQQEDEVEAEMRRLKQELKQTMEMYSTACKEALTAKQKAMELHRWKIEEQHRLEQAQLAEEAALAMAEKEKAKTKAAIEAEEVAQRIAEPEAQKRMNAEMKALKESEEKKKVLDVLAHSDLRYCKYTIEEIESATENFSDSRKIGGGDGFLKDQEKERNRPVAVEKSDVIEDETFRTIRQRFSNIPVELALQKLVNTDVEDGHSLEEKKDEKAPSKEKQEEEGRFGLEKKSYSDGSSNLEEICLLGKRRNWKD</sequence>
<evidence type="ECO:0000313" key="2">
    <source>
        <dbReference type="Proteomes" id="UP000828048"/>
    </source>
</evidence>
<keyword evidence="2" id="KW-1185">Reference proteome</keyword>
<protein>
    <submittedName>
        <fullName evidence="1">Uncharacterized protein</fullName>
    </submittedName>
</protein>
<accession>A0ACB7Y5M9</accession>
<name>A0ACB7Y5M9_9ERIC</name>
<dbReference type="EMBL" id="CM037157">
    <property type="protein sequence ID" value="KAH7848284.1"/>
    <property type="molecule type" value="Genomic_DNA"/>
</dbReference>
<evidence type="ECO:0000313" key="1">
    <source>
        <dbReference type="EMBL" id="KAH7848284.1"/>
    </source>
</evidence>
<proteinExistence type="predicted"/>
<organism evidence="1 2">
    <name type="scientific">Vaccinium darrowii</name>
    <dbReference type="NCBI Taxonomy" id="229202"/>
    <lineage>
        <taxon>Eukaryota</taxon>
        <taxon>Viridiplantae</taxon>
        <taxon>Streptophyta</taxon>
        <taxon>Embryophyta</taxon>
        <taxon>Tracheophyta</taxon>
        <taxon>Spermatophyta</taxon>
        <taxon>Magnoliopsida</taxon>
        <taxon>eudicotyledons</taxon>
        <taxon>Gunneridae</taxon>
        <taxon>Pentapetalae</taxon>
        <taxon>asterids</taxon>
        <taxon>Ericales</taxon>
        <taxon>Ericaceae</taxon>
        <taxon>Vaccinioideae</taxon>
        <taxon>Vaccinieae</taxon>
        <taxon>Vaccinium</taxon>
    </lineage>
</organism>
<comment type="caution">
    <text evidence="1">The sequence shown here is derived from an EMBL/GenBank/DDBJ whole genome shotgun (WGS) entry which is preliminary data.</text>
</comment>
<reference evidence="1 2" key="1">
    <citation type="journal article" date="2021" name="Hortic Res">
        <title>High-quality reference genome and annotation aids understanding of berry development for evergreen blueberry (Vaccinium darrowii).</title>
        <authorList>
            <person name="Yu J."/>
            <person name="Hulse-Kemp A.M."/>
            <person name="Babiker E."/>
            <person name="Staton M."/>
        </authorList>
    </citation>
    <scope>NUCLEOTIDE SEQUENCE [LARGE SCALE GENOMIC DNA]</scope>
    <source>
        <strain evidence="2">cv. NJ 8807/NJ 8810</strain>
        <tissue evidence="1">Young leaf</tissue>
    </source>
</reference>
<dbReference type="Proteomes" id="UP000828048">
    <property type="component" value="Chromosome 7"/>
</dbReference>